<keyword evidence="3" id="KW-1185">Reference proteome</keyword>
<keyword evidence="1" id="KW-1133">Transmembrane helix</keyword>
<keyword evidence="1" id="KW-0472">Membrane</keyword>
<evidence type="ECO:0000313" key="2">
    <source>
        <dbReference type="EMBL" id="KAG7170795.1"/>
    </source>
</evidence>
<proteinExistence type="predicted"/>
<reference evidence="2" key="1">
    <citation type="journal article" date="2021" name="Sci. Adv.">
        <title>The American lobster genome reveals insights on longevity, neural, and immune adaptations.</title>
        <authorList>
            <person name="Polinski J.M."/>
            <person name="Zimin A.V."/>
            <person name="Clark K.F."/>
            <person name="Kohn A.B."/>
            <person name="Sadowski N."/>
            <person name="Timp W."/>
            <person name="Ptitsyn A."/>
            <person name="Khanna P."/>
            <person name="Romanova D.Y."/>
            <person name="Williams P."/>
            <person name="Greenwood S.J."/>
            <person name="Moroz L.L."/>
            <person name="Walt D.R."/>
            <person name="Bodnar A.G."/>
        </authorList>
    </citation>
    <scope>NUCLEOTIDE SEQUENCE</scope>
    <source>
        <strain evidence="2">GMGI-L3</strain>
    </source>
</reference>
<organism evidence="2 3">
    <name type="scientific">Homarus americanus</name>
    <name type="common">American lobster</name>
    <dbReference type="NCBI Taxonomy" id="6706"/>
    <lineage>
        <taxon>Eukaryota</taxon>
        <taxon>Metazoa</taxon>
        <taxon>Ecdysozoa</taxon>
        <taxon>Arthropoda</taxon>
        <taxon>Crustacea</taxon>
        <taxon>Multicrustacea</taxon>
        <taxon>Malacostraca</taxon>
        <taxon>Eumalacostraca</taxon>
        <taxon>Eucarida</taxon>
        <taxon>Decapoda</taxon>
        <taxon>Pleocyemata</taxon>
        <taxon>Astacidea</taxon>
        <taxon>Nephropoidea</taxon>
        <taxon>Nephropidae</taxon>
        <taxon>Homarus</taxon>
    </lineage>
</organism>
<dbReference type="Proteomes" id="UP000747542">
    <property type="component" value="Unassembled WGS sequence"/>
</dbReference>
<dbReference type="EMBL" id="JAHLQT010013493">
    <property type="protein sequence ID" value="KAG7170795.1"/>
    <property type="molecule type" value="Genomic_DNA"/>
</dbReference>
<sequence>MGRCWEDVKLLCEPEVSVKEHKCVDKYDMGGLVKVAVLVTCVMGVALSLPMLQFHLGASERDSAVSLKVLRQPEKDHHTQGGADLPQEKKDYIYQEIVQTIHDQLKEEVTQDYNQVGEVDQMEYSDEVKGLLDTVGTDPADPDAVAFLLPLRGHTRYLGL</sequence>
<gene>
    <name evidence="2" type="ORF">Hamer_G021173</name>
</gene>
<comment type="caution">
    <text evidence="2">The sequence shown here is derived from an EMBL/GenBank/DDBJ whole genome shotgun (WGS) entry which is preliminary data.</text>
</comment>
<feature type="non-terminal residue" evidence="2">
    <location>
        <position position="1"/>
    </location>
</feature>
<feature type="transmembrane region" description="Helical" evidence="1">
    <location>
        <begin position="32"/>
        <end position="52"/>
    </location>
</feature>
<evidence type="ECO:0000313" key="3">
    <source>
        <dbReference type="Proteomes" id="UP000747542"/>
    </source>
</evidence>
<keyword evidence="1" id="KW-0812">Transmembrane</keyword>
<accession>A0A8J5N0H7</accession>
<protein>
    <submittedName>
        <fullName evidence="2">Uncharacterized protein</fullName>
    </submittedName>
</protein>
<name>A0A8J5N0H7_HOMAM</name>
<dbReference type="AlphaFoldDB" id="A0A8J5N0H7"/>
<evidence type="ECO:0000256" key="1">
    <source>
        <dbReference type="SAM" id="Phobius"/>
    </source>
</evidence>